<protein>
    <recommendedName>
        <fullName evidence="10">CRISPR-associated endonuclease Cas1</fullName>
        <ecNumber evidence="10">3.1.-.-</ecNumber>
    </recommendedName>
</protein>
<comment type="cofactor">
    <cofactor evidence="10">
        <name>Mg(2+)</name>
        <dbReference type="ChEBI" id="CHEBI:18420"/>
    </cofactor>
    <cofactor evidence="10">
        <name>Mn(2+)</name>
        <dbReference type="ChEBI" id="CHEBI:29035"/>
    </cofactor>
</comment>
<dbReference type="InterPro" id="IPR002729">
    <property type="entry name" value="CRISPR-assoc_Cas1"/>
</dbReference>
<evidence type="ECO:0000313" key="12">
    <source>
        <dbReference type="Proteomes" id="UP000245720"/>
    </source>
</evidence>
<dbReference type="InterPro" id="IPR042211">
    <property type="entry name" value="CRISPR-assoc_Cas1_N"/>
</dbReference>
<keyword evidence="2 10" id="KW-0479">Metal-binding</keyword>
<evidence type="ECO:0000256" key="8">
    <source>
        <dbReference type="ARBA" id="ARBA00023211"/>
    </source>
</evidence>
<feature type="binding site" evidence="10">
    <location>
        <position position="204"/>
    </location>
    <ligand>
        <name>Mn(2+)</name>
        <dbReference type="ChEBI" id="CHEBI:29035"/>
    </ligand>
</feature>
<dbReference type="NCBIfam" id="TIGR00287">
    <property type="entry name" value="cas1"/>
    <property type="match status" value="1"/>
</dbReference>
<dbReference type="OrthoDB" id="9803119at2"/>
<keyword evidence="7 10" id="KW-0238">DNA-binding</keyword>
<dbReference type="GO" id="GO:0043571">
    <property type="term" value="P:maintenance of CRISPR repeat elements"/>
    <property type="evidence" value="ECO:0007669"/>
    <property type="project" value="UniProtKB-UniRule"/>
</dbReference>
<evidence type="ECO:0000256" key="4">
    <source>
        <dbReference type="ARBA" id="ARBA00022801"/>
    </source>
</evidence>
<feature type="binding site" evidence="10">
    <location>
        <position position="148"/>
    </location>
    <ligand>
        <name>Mn(2+)</name>
        <dbReference type="ChEBI" id="CHEBI:29035"/>
    </ligand>
</feature>
<reference evidence="11 12" key="1">
    <citation type="submission" date="2018-05" db="EMBL/GenBank/DDBJ databases">
        <title>The Hungate 1000. A catalogue of reference genomes from the rumen microbiome.</title>
        <authorList>
            <person name="Kelly W."/>
        </authorList>
    </citation>
    <scope>NUCLEOTIDE SEQUENCE [LARGE SCALE GENOMIC DNA]</scope>
    <source>
        <strain evidence="11 12">SAb67</strain>
    </source>
</reference>
<dbReference type="EC" id="3.1.-.-" evidence="10"/>
<evidence type="ECO:0000256" key="9">
    <source>
        <dbReference type="ARBA" id="ARBA00038592"/>
    </source>
</evidence>
<dbReference type="GO" id="GO:0016787">
    <property type="term" value="F:hydrolase activity"/>
    <property type="evidence" value="ECO:0007669"/>
    <property type="project" value="UniProtKB-KW"/>
</dbReference>
<dbReference type="GO" id="GO:0004520">
    <property type="term" value="F:DNA endonuclease activity"/>
    <property type="evidence" value="ECO:0007669"/>
    <property type="project" value="InterPro"/>
</dbReference>
<evidence type="ECO:0000256" key="2">
    <source>
        <dbReference type="ARBA" id="ARBA00022723"/>
    </source>
</evidence>
<dbReference type="InterPro" id="IPR019855">
    <property type="entry name" value="CRISPR-assoc_Cas1_NMENI"/>
</dbReference>
<proteinExistence type="inferred from homology"/>
<gene>
    <name evidence="10" type="primary">cas1</name>
    <name evidence="11" type="ORF">IE37_02424</name>
</gene>
<dbReference type="GO" id="GO:0046872">
    <property type="term" value="F:metal ion binding"/>
    <property type="evidence" value="ECO:0007669"/>
    <property type="project" value="UniProtKB-UniRule"/>
</dbReference>
<accession>A0A315XW65</accession>
<dbReference type="HAMAP" id="MF_01470">
    <property type="entry name" value="Cas1"/>
    <property type="match status" value="1"/>
</dbReference>
<comment type="subunit">
    <text evidence="9 10">Homodimer, forms a heterotetramer with a Cas2 homodimer.</text>
</comment>
<keyword evidence="6 10" id="KW-0051">Antiviral defense</keyword>
<evidence type="ECO:0000256" key="5">
    <source>
        <dbReference type="ARBA" id="ARBA00022842"/>
    </source>
</evidence>
<sequence>MSWRTVVISKRAKLDMKTGYLVVRSEEETHKINLDEISVLIIENTAVSITGCLISALTDKKIKVIFCDEKRDPTCELVSLYGSHDTSAKLRKQITWDDDVKAYIWSEIIAEKIRKQTEFLEESGKSDEAALLKKYIEELELGDVTNREGHAAKVYFNALFGKEFTRSQECVTNAALNYGYSIILSYFNREITAHGYVTQLGLFHSNMFNHFNFSCDLMEPFRVIVDRCVVENGFTKFDKEEKHILVDLLNTTVYINSTEQYLGNAIKLYCRSVFDSLNDNDASKIMFYSLKRRE</sequence>
<evidence type="ECO:0000256" key="10">
    <source>
        <dbReference type="HAMAP-Rule" id="MF_01470"/>
    </source>
</evidence>
<keyword evidence="4 10" id="KW-0378">Hydrolase</keyword>
<dbReference type="NCBIfam" id="TIGR03639">
    <property type="entry name" value="cas1_NMENI"/>
    <property type="match status" value="1"/>
</dbReference>
<dbReference type="GO" id="GO:0003677">
    <property type="term" value="F:DNA binding"/>
    <property type="evidence" value="ECO:0007669"/>
    <property type="project" value="UniProtKB-KW"/>
</dbReference>
<keyword evidence="8 10" id="KW-0464">Manganese</keyword>
<comment type="similarity">
    <text evidence="10">Belongs to the CRISPR-associated endonuclease Cas1 family.</text>
</comment>
<evidence type="ECO:0000256" key="1">
    <source>
        <dbReference type="ARBA" id="ARBA00022722"/>
    </source>
</evidence>
<dbReference type="Gene3D" id="1.20.120.920">
    <property type="entry name" value="CRISPR-associated endonuclease Cas1, C-terminal domain"/>
    <property type="match status" value="1"/>
</dbReference>
<comment type="function">
    <text evidence="10">CRISPR (clustered regularly interspaced short palindromic repeat), is an adaptive immune system that provides protection against mobile genetic elements (viruses, transposable elements and conjugative plasmids). CRISPR clusters contain spacers, sequences complementary to antecedent mobile elements, and target invading nucleic acids. CRISPR clusters are transcribed and processed into CRISPR RNA (crRNA). Acts as a dsDNA endonuclease. Involved in the integration of spacer DNA into the CRISPR cassette.</text>
</comment>
<name>A0A315XW65_RUMFL</name>
<comment type="caution">
    <text evidence="11">The sequence shown here is derived from an EMBL/GenBank/DDBJ whole genome shotgun (WGS) entry which is preliminary data.</text>
</comment>
<dbReference type="Gene3D" id="3.100.10.20">
    <property type="entry name" value="CRISPR-associated endonuclease Cas1, N-terminal domain"/>
    <property type="match status" value="1"/>
</dbReference>
<dbReference type="EMBL" id="QGDI01000010">
    <property type="protein sequence ID" value="PWJ11201.1"/>
    <property type="molecule type" value="Genomic_DNA"/>
</dbReference>
<dbReference type="Pfam" id="PF01867">
    <property type="entry name" value="Cas_Cas1"/>
    <property type="match status" value="1"/>
</dbReference>
<dbReference type="PANTHER" id="PTHR34353">
    <property type="entry name" value="CRISPR-ASSOCIATED ENDONUCLEASE CAS1 1"/>
    <property type="match status" value="1"/>
</dbReference>
<dbReference type="CDD" id="cd09720">
    <property type="entry name" value="Cas1_II"/>
    <property type="match status" value="1"/>
</dbReference>
<evidence type="ECO:0000313" key="11">
    <source>
        <dbReference type="EMBL" id="PWJ11201.1"/>
    </source>
</evidence>
<dbReference type="InterPro" id="IPR050646">
    <property type="entry name" value="Cas1"/>
</dbReference>
<evidence type="ECO:0000256" key="3">
    <source>
        <dbReference type="ARBA" id="ARBA00022759"/>
    </source>
</evidence>
<keyword evidence="5 10" id="KW-0460">Magnesium</keyword>
<evidence type="ECO:0000256" key="7">
    <source>
        <dbReference type="ARBA" id="ARBA00023125"/>
    </source>
</evidence>
<dbReference type="InterPro" id="IPR042206">
    <property type="entry name" value="CRISPR-assoc_Cas1_C"/>
</dbReference>
<dbReference type="Proteomes" id="UP000245720">
    <property type="component" value="Unassembled WGS sequence"/>
</dbReference>
<organism evidence="11 12">
    <name type="scientific">Ruminococcus flavefaciens</name>
    <dbReference type="NCBI Taxonomy" id="1265"/>
    <lineage>
        <taxon>Bacteria</taxon>
        <taxon>Bacillati</taxon>
        <taxon>Bacillota</taxon>
        <taxon>Clostridia</taxon>
        <taxon>Eubacteriales</taxon>
        <taxon>Oscillospiraceae</taxon>
        <taxon>Ruminococcus</taxon>
    </lineage>
</organism>
<dbReference type="AlphaFoldDB" id="A0A315XW65"/>
<dbReference type="GO" id="GO:0051607">
    <property type="term" value="P:defense response to virus"/>
    <property type="evidence" value="ECO:0007669"/>
    <property type="project" value="UniProtKB-UniRule"/>
</dbReference>
<feature type="binding site" evidence="10">
    <location>
        <position position="219"/>
    </location>
    <ligand>
        <name>Mn(2+)</name>
        <dbReference type="ChEBI" id="CHEBI:29035"/>
    </ligand>
</feature>
<dbReference type="RefSeq" id="WP_109727159.1">
    <property type="nucleotide sequence ID" value="NZ_CAMOTJ010000072.1"/>
</dbReference>
<evidence type="ECO:0000256" key="6">
    <source>
        <dbReference type="ARBA" id="ARBA00023118"/>
    </source>
</evidence>
<keyword evidence="1 10" id="KW-0540">Nuclease</keyword>
<keyword evidence="3 10" id="KW-0255">Endonuclease</keyword>
<dbReference type="PANTHER" id="PTHR34353:SF2">
    <property type="entry name" value="CRISPR-ASSOCIATED ENDONUCLEASE CAS1 1"/>
    <property type="match status" value="1"/>
</dbReference>